<comment type="caution">
    <text evidence="1">The sequence shown here is derived from an EMBL/GenBank/DDBJ whole genome shotgun (WGS) entry which is preliminary data.</text>
</comment>
<reference evidence="1 2" key="1">
    <citation type="submission" date="2019-03" db="EMBL/GenBank/DDBJ databases">
        <title>Single cell metagenomics reveals metabolic interactions within the superorganism composed of flagellate Streblomastix strix and complex community of Bacteroidetes bacteria on its surface.</title>
        <authorList>
            <person name="Treitli S.C."/>
            <person name="Kolisko M."/>
            <person name="Husnik F."/>
            <person name="Keeling P."/>
            <person name="Hampl V."/>
        </authorList>
    </citation>
    <scope>NUCLEOTIDE SEQUENCE [LARGE SCALE GENOMIC DNA]</scope>
    <source>
        <strain evidence="1">ST1C</strain>
    </source>
</reference>
<evidence type="ECO:0000313" key="2">
    <source>
        <dbReference type="Proteomes" id="UP000324800"/>
    </source>
</evidence>
<organism evidence="1 2">
    <name type="scientific">Streblomastix strix</name>
    <dbReference type="NCBI Taxonomy" id="222440"/>
    <lineage>
        <taxon>Eukaryota</taxon>
        <taxon>Metamonada</taxon>
        <taxon>Preaxostyla</taxon>
        <taxon>Oxymonadida</taxon>
        <taxon>Streblomastigidae</taxon>
        <taxon>Streblomastix</taxon>
    </lineage>
</organism>
<protein>
    <submittedName>
        <fullName evidence="1">Uncharacterized protein</fullName>
    </submittedName>
</protein>
<gene>
    <name evidence="1" type="ORF">EZS28_031232</name>
</gene>
<proteinExistence type="predicted"/>
<sequence>MNEDLNRNLGSGTRLLQLKPEVKKEMKPIPNKSKFLRDNHTSYLIQRKGEILILKLICIGLNVDSGMSKHTTLRLKQFSLGSISSQLPLFWI</sequence>
<dbReference type="EMBL" id="SNRW01012914">
    <property type="protein sequence ID" value="KAA6373240.1"/>
    <property type="molecule type" value="Genomic_DNA"/>
</dbReference>
<accession>A0A5J4USX2</accession>
<dbReference type="AlphaFoldDB" id="A0A5J4USX2"/>
<dbReference type="Proteomes" id="UP000324800">
    <property type="component" value="Unassembled WGS sequence"/>
</dbReference>
<evidence type="ECO:0000313" key="1">
    <source>
        <dbReference type="EMBL" id="KAA6373240.1"/>
    </source>
</evidence>
<name>A0A5J4USX2_9EUKA</name>